<dbReference type="PANTHER" id="PTHR37162">
    <property type="entry name" value="HAT FAMILY DIMERISATION DOMAINCONTAINING PROTEIN-RELATED"/>
    <property type="match status" value="1"/>
</dbReference>
<evidence type="ECO:0000313" key="3">
    <source>
        <dbReference type="EMBL" id="KAK0042155.1"/>
    </source>
</evidence>
<accession>A0AAD8EW58</accession>
<dbReference type="EMBL" id="JASAOG010000250">
    <property type="protein sequence ID" value="KAK0042155.1"/>
    <property type="molecule type" value="Genomic_DNA"/>
</dbReference>
<organism evidence="3 4">
    <name type="scientific">Biomphalaria pfeifferi</name>
    <name type="common">Bloodfluke planorb</name>
    <name type="synonym">Freshwater snail</name>
    <dbReference type="NCBI Taxonomy" id="112525"/>
    <lineage>
        <taxon>Eukaryota</taxon>
        <taxon>Metazoa</taxon>
        <taxon>Spiralia</taxon>
        <taxon>Lophotrochozoa</taxon>
        <taxon>Mollusca</taxon>
        <taxon>Gastropoda</taxon>
        <taxon>Heterobranchia</taxon>
        <taxon>Euthyneura</taxon>
        <taxon>Panpulmonata</taxon>
        <taxon>Hygrophila</taxon>
        <taxon>Lymnaeoidea</taxon>
        <taxon>Planorbidae</taxon>
        <taxon>Biomphalaria</taxon>
    </lineage>
</organism>
<dbReference type="AlphaFoldDB" id="A0AAD8EW58"/>
<keyword evidence="4" id="KW-1185">Reference proteome</keyword>
<feature type="signal peptide" evidence="2">
    <location>
        <begin position="1"/>
        <end position="16"/>
    </location>
</feature>
<feature type="region of interest" description="Disordered" evidence="1">
    <location>
        <begin position="486"/>
        <end position="509"/>
    </location>
</feature>
<dbReference type="PANTHER" id="PTHR37162:SF1">
    <property type="entry name" value="BED-TYPE DOMAIN-CONTAINING PROTEIN"/>
    <property type="match status" value="1"/>
</dbReference>
<sequence length="509" mass="57096">MRLGLNFLSSIGVCYCIVCNQTLTYGSSGKKCLMDHSNNASHLIAFSSARNSYQIPGAISKSDISRKKSPFSDRVLDNRVIVGSFLAEHCLPYSLSQPIIDLCKKLAQDTEALNITSMGRTAATYTMTYGIAEAMKKELSQCLQGNFFSLNIDKATNNAGNKCLNVLVRYYSDTKQQVCVELISSRGLLQEFSRYVKTFQSVKPQCHRLHPNMYEQFRTFLSGYIIPDKISDPKKGMKGLCNLNLADKSIQVRERQLGLGVYRLPLLKEFLRNKSENIWINDFFNAVRVGYQNAADKMKKMPLLNSTIIQLSALDPGLQQSTETATALTKLAEKLPNVICSDKCGMLDREIRLYTIDQALTQLDADETSPDFRLDTGWWSKAINMKEPSTDQVKYPLLGLLVKRLLSLFSGPLVESTFNIMDDIIECDESRMLHRNYEGIAIIKKCHLKSKGETSLTMSISQQMRNFVNSAKQLQQVFIKSKTYPTEKPQASSKLLSTPVSSSSSSSLL</sequence>
<evidence type="ECO:0000313" key="4">
    <source>
        <dbReference type="Proteomes" id="UP001233172"/>
    </source>
</evidence>
<reference evidence="3" key="1">
    <citation type="journal article" date="2023" name="PLoS Negl. Trop. Dis.">
        <title>A genome sequence for Biomphalaria pfeifferi, the major vector snail for the human-infecting parasite Schistosoma mansoni.</title>
        <authorList>
            <person name="Bu L."/>
            <person name="Lu L."/>
            <person name="Laidemitt M.R."/>
            <person name="Zhang S.M."/>
            <person name="Mutuku M."/>
            <person name="Mkoji G."/>
            <person name="Steinauer M."/>
            <person name="Loker E.S."/>
        </authorList>
    </citation>
    <scope>NUCLEOTIDE SEQUENCE</scope>
    <source>
        <strain evidence="3">KasaAsao</strain>
    </source>
</reference>
<feature type="compositionally biased region" description="Low complexity" evidence="1">
    <location>
        <begin position="492"/>
        <end position="509"/>
    </location>
</feature>
<evidence type="ECO:0000256" key="1">
    <source>
        <dbReference type="SAM" id="MobiDB-lite"/>
    </source>
</evidence>
<name>A0AAD8EW58_BIOPF</name>
<keyword evidence="2" id="KW-0732">Signal</keyword>
<protein>
    <submittedName>
        <fullName evidence="3">Oxidoreductase YteT</fullName>
    </submittedName>
</protein>
<feature type="chain" id="PRO_5042164557" evidence="2">
    <location>
        <begin position="17"/>
        <end position="509"/>
    </location>
</feature>
<comment type="caution">
    <text evidence="3">The sequence shown here is derived from an EMBL/GenBank/DDBJ whole genome shotgun (WGS) entry which is preliminary data.</text>
</comment>
<dbReference type="Proteomes" id="UP001233172">
    <property type="component" value="Unassembled WGS sequence"/>
</dbReference>
<gene>
    <name evidence="3" type="ORF">Bpfe_028436</name>
</gene>
<evidence type="ECO:0000256" key="2">
    <source>
        <dbReference type="SAM" id="SignalP"/>
    </source>
</evidence>
<proteinExistence type="predicted"/>
<reference evidence="3" key="2">
    <citation type="submission" date="2023-04" db="EMBL/GenBank/DDBJ databases">
        <authorList>
            <person name="Bu L."/>
            <person name="Lu L."/>
            <person name="Laidemitt M.R."/>
            <person name="Zhang S.M."/>
            <person name="Mutuku M."/>
            <person name="Mkoji G."/>
            <person name="Steinauer M."/>
            <person name="Loker E.S."/>
        </authorList>
    </citation>
    <scope>NUCLEOTIDE SEQUENCE</scope>
    <source>
        <strain evidence="3">KasaAsao</strain>
        <tissue evidence="3">Whole Snail</tissue>
    </source>
</reference>